<dbReference type="PRINTS" id="PR00452">
    <property type="entry name" value="SH3DOMAIN"/>
</dbReference>
<dbReference type="SUPFAM" id="SSF50044">
    <property type="entry name" value="SH3-domain"/>
    <property type="match status" value="1"/>
</dbReference>
<evidence type="ECO:0000313" key="9">
    <source>
        <dbReference type="EnsemblMetazoa" id="XP_038053024.1"/>
    </source>
</evidence>
<dbReference type="PANTHER" id="PTHR47174:SF3">
    <property type="entry name" value="BRIDGING INTEGRATOR 3"/>
    <property type="match status" value="1"/>
</dbReference>
<feature type="domain" description="SH3" evidence="8">
    <location>
        <begin position="51"/>
        <end position="111"/>
    </location>
</feature>
<keyword evidence="5" id="KW-0963">Cytoplasm</keyword>
<name>A0A913ZNS0_PATMI</name>
<comment type="similarity">
    <text evidence="2">Belongs to the SH3YL1 family.</text>
</comment>
<evidence type="ECO:0000313" key="10">
    <source>
        <dbReference type="Proteomes" id="UP000887568"/>
    </source>
</evidence>
<dbReference type="GO" id="GO:0051666">
    <property type="term" value="P:actin cortical patch localization"/>
    <property type="evidence" value="ECO:0007669"/>
    <property type="project" value="InterPro"/>
</dbReference>
<dbReference type="Gene3D" id="2.30.30.40">
    <property type="entry name" value="SH3 Domains"/>
    <property type="match status" value="1"/>
</dbReference>
<dbReference type="GO" id="GO:0006897">
    <property type="term" value="P:endocytosis"/>
    <property type="evidence" value="ECO:0007669"/>
    <property type="project" value="InterPro"/>
</dbReference>
<evidence type="ECO:0000256" key="4">
    <source>
        <dbReference type="ARBA" id="ARBA00022443"/>
    </source>
</evidence>
<dbReference type="InterPro" id="IPR036028">
    <property type="entry name" value="SH3-like_dom_sf"/>
</dbReference>
<evidence type="ECO:0000256" key="2">
    <source>
        <dbReference type="ARBA" id="ARBA00007761"/>
    </source>
</evidence>
<feature type="region of interest" description="Disordered" evidence="7">
    <location>
        <begin position="1"/>
        <end position="42"/>
    </location>
</feature>
<dbReference type="OrthoDB" id="207120at2759"/>
<evidence type="ECO:0000256" key="6">
    <source>
        <dbReference type="PROSITE-ProRule" id="PRU00192"/>
    </source>
</evidence>
<dbReference type="InterPro" id="IPR046982">
    <property type="entry name" value="BIN3/RVS161-like"/>
</dbReference>
<dbReference type="PANTHER" id="PTHR47174">
    <property type="entry name" value="BRIDGING INTEGRATOR 3"/>
    <property type="match status" value="1"/>
</dbReference>
<dbReference type="Proteomes" id="UP000887568">
    <property type="component" value="Unplaced"/>
</dbReference>
<evidence type="ECO:0000256" key="1">
    <source>
        <dbReference type="ARBA" id="ARBA00004496"/>
    </source>
</evidence>
<dbReference type="GO" id="GO:0097320">
    <property type="term" value="P:plasma membrane tubulation"/>
    <property type="evidence" value="ECO:0007669"/>
    <property type="project" value="TreeGrafter"/>
</dbReference>
<accession>A0A913ZNS0</accession>
<evidence type="ECO:0000256" key="5">
    <source>
        <dbReference type="ARBA" id="ARBA00022490"/>
    </source>
</evidence>
<proteinExistence type="inferred from homology"/>
<dbReference type="InterPro" id="IPR001452">
    <property type="entry name" value="SH3_domain"/>
</dbReference>
<evidence type="ECO:0000256" key="3">
    <source>
        <dbReference type="ARBA" id="ARBA00019109"/>
    </source>
</evidence>
<protein>
    <recommendedName>
        <fullName evidence="3">SH3 domain-containing YSC84-like protein 1</fullName>
    </recommendedName>
</protein>
<organism evidence="9 10">
    <name type="scientific">Patiria miniata</name>
    <name type="common">Bat star</name>
    <name type="synonym">Asterina miniata</name>
    <dbReference type="NCBI Taxonomy" id="46514"/>
    <lineage>
        <taxon>Eukaryota</taxon>
        <taxon>Metazoa</taxon>
        <taxon>Echinodermata</taxon>
        <taxon>Eleutherozoa</taxon>
        <taxon>Asterozoa</taxon>
        <taxon>Asteroidea</taxon>
        <taxon>Valvatacea</taxon>
        <taxon>Valvatida</taxon>
        <taxon>Asterinidae</taxon>
        <taxon>Patiria</taxon>
    </lineage>
</organism>
<sequence length="111" mass="12462">MSNNEGKRGISLRSLSFRNKSRKKKSSDGHLQHRHSVPELTNNNNIASKAAPLCSAVAVQSFTGILRCDLSFNKGDRIDVLTRTDTRFDWWEGRVNGQTGIFPANYVKIVE</sequence>
<evidence type="ECO:0000259" key="8">
    <source>
        <dbReference type="PROSITE" id="PS50002"/>
    </source>
</evidence>
<dbReference type="GO" id="GO:0008289">
    <property type="term" value="F:lipid binding"/>
    <property type="evidence" value="ECO:0007669"/>
    <property type="project" value="TreeGrafter"/>
</dbReference>
<reference evidence="9" key="1">
    <citation type="submission" date="2022-11" db="UniProtKB">
        <authorList>
            <consortium name="EnsemblMetazoa"/>
        </authorList>
    </citation>
    <scope>IDENTIFICATION</scope>
</reference>
<comment type="subcellular location">
    <subcellularLocation>
        <location evidence="1">Cytoplasm</location>
    </subcellularLocation>
</comment>
<dbReference type="GeneID" id="119725617"/>
<keyword evidence="10" id="KW-1185">Reference proteome</keyword>
<dbReference type="AlphaFoldDB" id="A0A913ZNS0"/>
<dbReference type="PROSITE" id="PS50002">
    <property type="entry name" value="SH3"/>
    <property type="match status" value="1"/>
</dbReference>
<dbReference type="OMA" id="CICTYSI"/>
<dbReference type="SMART" id="SM00326">
    <property type="entry name" value="SH3"/>
    <property type="match status" value="1"/>
</dbReference>
<dbReference type="EnsemblMetazoa" id="XM_038197096.1">
    <property type="protein sequence ID" value="XP_038053024.1"/>
    <property type="gene ID" value="LOC119725617"/>
</dbReference>
<dbReference type="Pfam" id="PF00018">
    <property type="entry name" value="SH3_1"/>
    <property type="match status" value="1"/>
</dbReference>
<dbReference type="GO" id="GO:0005737">
    <property type="term" value="C:cytoplasm"/>
    <property type="evidence" value="ECO:0007669"/>
    <property type="project" value="UniProtKB-SubCell"/>
</dbReference>
<keyword evidence="4 6" id="KW-0728">SH3 domain</keyword>
<evidence type="ECO:0000256" key="7">
    <source>
        <dbReference type="SAM" id="MobiDB-lite"/>
    </source>
</evidence>
<dbReference type="RefSeq" id="XP_038053024.1">
    <property type="nucleotide sequence ID" value="XM_038197096.1"/>
</dbReference>
<dbReference type="FunFam" id="2.30.30.40:FF:000100">
    <property type="entry name" value="SH3 domain-containing YSC84-like protein 1"/>
    <property type="match status" value="1"/>
</dbReference>
<dbReference type="GO" id="GO:0015629">
    <property type="term" value="C:actin cytoskeleton"/>
    <property type="evidence" value="ECO:0007669"/>
    <property type="project" value="TreeGrafter"/>
</dbReference>